<dbReference type="AlphaFoldDB" id="A0A6L5Z026"/>
<comment type="similarity">
    <text evidence="1">Belongs to the protein-tyrosine phosphatase family.</text>
</comment>
<reference evidence="3 4" key="1">
    <citation type="submission" date="2019-10" db="EMBL/GenBank/DDBJ databases">
        <title>Cognatihalovulum marinum gen. nov. sp. nov., a new member of the family Rhodobacteraceae isolated from deep seawater of the Northwest Indian Ocean.</title>
        <authorList>
            <person name="Ruan C."/>
            <person name="Wang J."/>
            <person name="Zheng X."/>
            <person name="Song L."/>
            <person name="Zhu Y."/>
            <person name="Huang Y."/>
            <person name="Lu Z."/>
            <person name="Du W."/>
            <person name="Huang L."/>
            <person name="Dai X."/>
        </authorList>
    </citation>
    <scope>NUCLEOTIDE SEQUENCE [LARGE SCALE GENOMIC DNA]</scope>
    <source>
        <strain evidence="3 4">2CG4</strain>
    </source>
</reference>
<name>A0A6L5Z026_9RHOB</name>
<sequence>MTSPLAWIGQRRRAWRASWRDGVARPGARLNAHLHMNLADHGLLRRFWTNRAPVAPGVWRSNQPSPRQLRSLARQGVRTILNLRGANSQGAYALERDACAAAGLTLVDFPMTSRKLPTAEQIHALNAIFARAEPPLLMHCKSGADRAGFAAALYVLLHGGTPEQAHRHLRLRNLHLRRSDAGILDHFLDAYRRFDARTPTPFLDWVDRHYDPQALAESFRPGRSAAFLNSTLLRRE</sequence>
<dbReference type="InterPro" id="IPR029021">
    <property type="entry name" value="Prot-tyrosine_phosphatase-like"/>
</dbReference>
<evidence type="ECO:0000256" key="1">
    <source>
        <dbReference type="ARBA" id="ARBA00009580"/>
    </source>
</evidence>
<evidence type="ECO:0000313" key="4">
    <source>
        <dbReference type="Proteomes" id="UP000474957"/>
    </source>
</evidence>
<dbReference type="RefSeq" id="WP_154445952.1">
    <property type="nucleotide sequence ID" value="NZ_WIND01000004.1"/>
</dbReference>
<evidence type="ECO:0000313" key="3">
    <source>
        <dbReference type="EMBL" id="MSU89470.1"/>
    </source>
</evidence>
<protein>
    <submittedName>
        <fullName evidence="3">Protein tyrosine phosphatase</fullName>
    </submittedName>
</protein>
<gene>
    <name evidence="3" type="ORF">GE300_07550</name>
</gene>
<keyword evidence="4" id="KW-1185">Reference proteome</keyword>
<dbReference type="EMBL" id="WIND01000004">
    <property type="protein sequence ID" value="MSU89470.1"/>
    <property type="molecule type" value="Genomic_DNA"/>
</dbReference>
<dbReference type="InterPro" id="IPR055214">
    <property type="entry name" value="PTP-NADK"/>
</dbReference>
<dbReference type="Gene3D" id="3.90.190.10">
    <property type="entry name" value="Protein tyrosine phosphatase superfamily"/>
    <property type="match status" value="1"/>
</dbReference>
<comment type="caution">
    <text evidence="3">The sequence shown here is derived from an EMBL/GenBank/DDBJ whole genome shotgun (WGS) entry which is preliminary data.</text>
</comment>
<evidence type="ECO:0000259" key="2">
    <source>
        <dbReference type="PROSITE" id="PS50056"/>
    </source>
</evidence>
<dbReference type="PANTHER" id="PTHR31126">
    <property type="entry name" value="TYROSINE-PROTEIN PHOSPHATASE"/>
    <property type="match status" value="1"/>
</dbReference>
<dbReference type="GO" id="GO:0016791">
    <property type="term" value="F:phosphatase activity"/>
    <property type="evidence" value="ECO:0007669"/>
    <property type="project" value="TreeGrafter"/>
</dbReference>
<accession>A0A6L5Z026</accession>
<organism evidence="3 4">
    <name type="scientific">Halovulum marinum</name>
    <dbReference type="NCBI Taxonomy" id="2662447"/>
    <lineage>
        <taxon>Bacteria</taxon>
        <taxon>Pseudomonadati</taxon>
        <taxon>Pseudomonadota</taxon>
        <taxon>Alphaproteobacteria</taxon>
        <taxon>Rhodobacterales</taxon>
        <taxon>Paracoccaceae</taxon>
        <taxon>Halovulum</taxon>
    </lineage>
</organism>
<dbReference type="InterPro" id="IPR000387">
    <property type="entry name" value="Tyr_Pase_dom"/>
</dbReference>
<proteinExistence type="inferred from homology"/>
<feature type="domain" description="Tyrosine specific protein phosphatases" evidence="2">
    <location>
        <begin position="119"/>
        <end position="184"/>
    </location>
</feature>
<dbReference type="SUPFAM" id="SSF52799">
    <property type="entry name" value="(Phosphotyrosine protein) phosphatases II"/>
    <property type="match status" value="1"/>
</dbReference>
<dbReference type="Proteomes" id="UP000474957">
    <property type="component" value="Unassembled WGS sequence"/>
</dbReference>
<dbReference type="Pfam" id="PF22741">
    <property type="entry name" value="PTP-NADK"/>
    <property type="match status" value="1"/>
</dbReference>
<dbReference type="PROSITE" id="PS50056">
    <property type="entry name" value="TYR_PHOSPHATASE_2"/>
    <property type="match status" value="1"/>
</dbReference>
<dbReference type="PANTHER" id="PTHR31126:SF72">
    <property type="entry name" value="DUAL SPECIFICITY PROTEIN PHOSPHATASE TPBA"/>
    <property type="match status" value="1"/>
</dbReference>